<dbReference type="Proteomes" id="UP001432146">
    <property type="component" value="Unassembled WGS sequence"/>
</dbReference>
<keyword evidence="3" id="KW-1185">Reference proteome</keyword>
<sequence>MAGEDTAEERTNEPGPINEGKEAERRLTKHSCEEMNVGKETEKLKENSGSNHRLMVEIFDALITESANKSRTFLIATGNEIASGCKEKEGNLWETDVLCERGNNMKIFEEKLKRPRLKHTEEIHPRERDWGLERFCVRP</sequence>
<accession>A0AAW0ZUZ8</accession>
<dbReference type="AlphaFoldDB" id="A0AAW0ZUZ8"/>
<comment type="caution">
    <text evidence="2">The sequence shown here is derived from an EMBL/GenBank/DDBJ whole genome shotgun (WGS) entry which is preliminary data.</text>
</comment>
<feature type="region of interest" description="Disordered" evidence="1">
    <location>
        <begin position="1"/>
        <end position="48"/>
    </location>
</feature>
<evidence type="ECO:0000256" key="1">
    <source>
        <dbReference type="SAM" id="MobiDB-lite"/>
    </source>
</evidence>
<protein>
    <submittedName>
        <fullName evidence="2">Uncharacterized protein</fullName>
    </submittedName>
</protein>
<feature type="compositionally biased region" description="Basic and acidic residues" evidence="1">
    <location>
        <begin position="19"/>
        <end position="46"/>
    </location>
</feature>
<evidence type="ECO:0000313" key="3">
    <source>
        <dbReference type="Proteomes" id="UP001432146"/>
    </source>
</evidence>
<dbReference type="EMBL" id="JAWNGG020000110">
    <property type="protein sequence ID" value="KAK9301550.1"/>
    <property type="molecule type" value="Genomic_DNA"/>
</dbReference>
<evidence type="ECO:0000313" key="2">
    <source>
        <dbReference type="EMBL" id="KAK9301550.1"/>
    </source>
</evidence>
<name>A0AAW0ZUZ8_9HYME</name>
<proteinExistence type="predicted"/>
<reference evidence="2 3" key="1">
    <citation type="submission" date="2024-05" db="EMBL/GenBank/DDBJ databases">
        <title>The nuclear and mitochondrial genome assemblies of Tetragonisca angustula (Apidae: Meliponini), a tiny yet remarkable pollinator in the Neotropics.</title>
        <authorList>
            <person name="Ferrari R."/>
            <person name="Ricardo P.C."/>
            <person name="Dias F.C."/>
            <person name="Araujo N.S."/>
            <person name="Soares D.O."/>
            <person name="Zhou Q.-S."/>
            <person name="Zhu C.-D."/>
            <person name="Coutinho L."/>
            <person name="Airas M.C."/>
            <person name="Batista T.M."/>
        </authorList>
    </citation>
    <scope>NUCLEOTIDE SEQUENCE [LARGE SCALE GENOMIC DNA]</scope>
    <source>
        <strain evidence="2">ASF017062</strain>
        <tissue evidence="2">Abdomen</tissue>
    </source>
</reference>
<gene>
    <name evidence="2" type="ORF">QLX08_006167</name>
</gene>
<organism evidence="2 3">
    <name type="scientific">Tetragonisca angustula</name>
    <dbReference type="NCBI Taxonomy" id="166442"/>
    <lineage>
        <taxon>Eukaryota</taxon>
        <taxon>Metazoa</taxon>
        <taxon>Ecdysozoa</taxon>
        <taxon>Arthropoda</taxon>
        <taxon>Hexapoda</taxon>
        <taxon>Insecta</taxon>
        <taxon>Pterygota</taxon>
        <taxon>Neoptera</taxon>
        <taxon>Endopterygota</taxon>
        <taxon>Hymenoptera</taxon>
        <taxon>Apocrita</taxon>
        <taxon>Aculeata</taxon>
        <taxon>Apoidea</taxon>
        <taxon>Anthophila</taxon>
        <taxon>Apidae</taxon>
        <taxon>Tetragonisca</taxon>
    </lineage>
</organism>